<proteinExistence type="predicted"/>
<reference evidence="1 2" key="1">
    <citation type="submission" date="2015-06" db="EMBL/GenBank/DDBJ databases">
        <title>Improved classification and identification of acetic acid bacteria using matrix-assisted laser desorption/ionization time-of-flight mass spectrometry; Gluconobacter nephelii and Gluconobacter uchimurae are later heterotypic synonyms of Gluconobacter japonicus and Gluconobacter oxydans, respectively.</title>
        <authorList>
            <person name="Li L."/>
            <person name="Cleenwerck I."/>
            <person name="De Vuyst L."/>
            <person name="Vandamme P."/>
        </authorList>
    </citation>
    <scope>NUCLEOTIDE SEQUENCE [LARGE SCALE GENOMIC DNA]</scope>
    <source>
        <strain evidence="1 2">LMG 1663</strain>
    </source>
</reference>
<dbReference type="AlphaFoldDB" id="A0A149U8F7"/>
<accession>A0A149U8F7</accession>
<organism evidence="1 2">
    <name type="scientific">Acetobacter tropicalis</name>
    <dbReference type="NCBI Taxonomy" id="104102"/>
    <lineage>
        <taxon>Bacteria</taxon>
        <taxon>Pseudomonadati</taxon>
        <taxon>Pseudomonadota</taxon>
        <taxon>Alphaproteobacteria</taxon>
        <taxon>Acetobacterales</taxon>
        <taxon>Acetobacteraceae</taxon>
        <taxon>Acetobacter</taxon>
    </lineage>
</organism>
<evidence type="ECO:0000313" key="1">
    <source>
        <dbReference type="EMBL" id="KXV61702.1"/>
    </source>
</evidence>
<dbReference type="PATRIC" id="fig|104102.12.peg.3807"/>
<sequence length="130" mass="15323">MLDILTTKWQKTQDYTAELLGIMDLYFNDKCAISEEEKKRVSYLCNILSLQESPKGKFNEEFNIQLGSIRSFFLNNTNIKVSYIDFYVAFKMNCWYLIDHRLNEINRSLELGEIVSLPKIEPYKVAPEHI</sequence>
<protein>
    <submittedName>
        <fullName evidence="1">Uncharacterized protein</fullName>
    </submittedName>
</protein>
<gene>
    <name evidence="1" type="ORF">AD947_00325</name>
</gene>
<comment type="caution">
    <text evidence="1">The sequence shown here is derived from an EMBL/GenBank/DDBJ whole genome shotgun (WGS) entry which is preliminary data.</text>
</comment>
<dbReference type="EMBL" id="LHZT01000042">
    <property type="protein sequence ID" value="KXV61702.1"/>
    <property type="molecule type" value="Genomic_DNA"/>
</dbReference>
<name>A0A149U8F7_9PROT</name>
<dbReference type="Proteomes" id="UP000075411">
    <property type="component" value="Unassembled WGS sequence"/>
</dbReference>
<evidence type="ECO:0000313" key="2">
    <source>
        <dbReference type="Proteomes" id="UP000075411"/>
    </source>
</evidence>